<feature type="region of interest" description="Disordered" evidence="1">
    <location>
        <begin position="25"/>
        <end position="61"/>
    </location>
</feature>
<evidence type="ECO:0000256" key="1">
    <source>
        <dbReference type="SAM" id="MobiDB-lite"/>
    </source>
</evidence>
<dbReference type="AlphaFoldDB" id="A0A6J4JUM4"/>
<protein>
    <submittedName>
        <fullName evidence="2">Uncharacterized protein</fullName>
    </submittedName>
</protein>
<feature type="compositionally biased region" description="Low complexity" evidence="1">
    <location>
        <begin position="30"/>
        <end position="40"/>
    </location>
</feature>
<name>A0A6J4JUM4_9PROT</name>
<reference evidence="2" key="1">
    <citation type="submission" date="2020-02" db="EMBL/GenBank/DDBJ databases">
        <authorList>
            <person name="Meier V. D."/>
        </authorList>
    </citation>
    <scope>NUCLEOTIDE SEQUENCE</scope>
    <source>
        <strain evidence="2">AVDCRST_MAG27</strain>
    </source>
</reference>
<sequence>MALGVEFHLTGGRGGIGNPLLYRTRRSTREGGAAARPATGGAAGSRRKKDIRHHGATPSAL</sequence>
<evidence type="ECO:0000313" key="2">
    <source>
        <dbReference type="EMBL" id="CAA9288029.1"/>
    </source>
</evidence>
<organism evidence="2">
    <name type="scientific">uncultured Craurococcus sp</name>
    <dbReference type="NCBI Taxonomy" id="1135998"/>
    <lineage>
        <taxon>Bacteria</taxon>
        <taxon>Pseudomonadati</taxon>
        <taxon>Pseudomonadota</taxon>
        <taxon>Alphaproteobacteria</taxon>
        <taxon>Acetobacterales</taxon>
        <taxon>Acetobacteraceae</taxon>
        <taxon>Craurococcus</taxon>
        <taxon>environmental samples</taxon>
    </lineage>
</organism>
<proteinExistence type="predicted"/>
<dbReference type="EMBL" id="CADCTD010000185">
    <property type="protein sequence ID" value="CAA9288029.1"/>
    <property type="molecule type" value="Genomic_DNA"/>
</dbReference>
<gene>
    <name evidence="2" type="ORF">AVDCRST_MAG27-4683</name>
</gene>
<accession>A0A6J4JUM4</accession>
<feature type="compositionally biased region" description="Basic residues" evidence="1">
    <location>
        <begin position="45"/>
        <end position="55"/>
    </location>
</feature>